<proteinExistence type="predicted"/>
<dbReference type="AlphaFoldDB" id="A0A642VCW8"/>
<organism evidence="1 2">
    <name type="scientific">Trichomonascus ciferrii</name>
    <dbReference type="NCBI Taxonomy" id="44093"/>
    <lineage>
        <taxon>Eukaryota</taxon>
        <taxon>Fungi</taxon>
        <taxon>Dikarya</taxon>
        <taxon>Ascomycota</taxon>
        <taxon>Saccharomycotina</taxon>
        <taxon>Dipodascomycetes</taxon>
        <taxon>Dipodascales</taxon>
        <taxon>Trichomonascaceae</taxon>
        <taxon>Trichomonascus</taxon>
        <taxon>Trichomonascus ciferrii complex</taxon>
    </lineage>
</organism>
<dbReference type="VEuPathDB" id="FungiDB:TRICI_000901"/>
<keyword evidence="2" id="KW-1185">Reference proteome</keyword>
<evidence type="ECO:0000313" key="2">
    <source>
        <dbReference type="Proteomes" id="UP000761534"/>
    </source>
</evidence>
<comment type="caution">
    <text evidence="1">The sequence shown here is derived from an EMBL/GenBank/DDBJ whole genome shotgun (WGS) entry which is preliminary data.</text>
</comment>
<evidence type="ECO:0000313" key="1">
    <source>
        <dbReference type="EMBL" id="KAA8916934.1"/>
    </source>
</evidence>
<accession>A0A642VCW8</accession>
<protein>
    <submittedName>
        <fullName evidence="1">Uncharacterized protein</fullName>
    </submittedName>
</protein>
<sequence length="193" mass="21606">MLDNRHLTSFPLEPPKIGDGSDTESICIVEDYIPQNVQPTKEEDSSNEEPHCMCWPCFGCLKELKVQRRFIRQNTSFACEAFAWNTRPSGELEQPFPSGREGTNNLVIATGPASLEDMGNEHFYSIMPRLVAGVQGAGPLQSYPDDFLGSLKHHAMIPFLKRVTTSYIGIVEDLVKGYQKETRLYALTLAHEG</sequence>
<name>A0A642VCW8_9ASCO</name>
<reference evidence="1" key="1">
    <citation type="journal article" date="2019" name="G3 (Bethesda)">
        <title>Genome Assemblies of Two Rare Opportunistic Yeast Pathogens: Diutina rugosa (syn. Candida rugosa) and Trichomonascus ciferrii (syn. Candida ciferrii).</title>
        <authorList>
            <person name="Mixao V."/>
            <person name="Saus E."/>
            <person name="Hansen A.P."/>
            <person name="Lass-Florl C."/>
            <person name="Gabaldon T."/>
        </authorList>
    </citation>
    <scope>NUCLEOTIDE SEQUENCE</scope>
    <source>
        <strain evidence="1">CBS 4856</strain>
    </source>
</reference>
<dbReference type="EMBL" id="SWFS01000077">
    <property type="protein sequence ID" value="KAA8916934.1"/>
    <property type="molecule type" value="Genomic_DNA"/>
</dbReference>
<dbReference type="Proteomes" id="UP000761534">
    <property type="component" value="Unassembled WGS sequence"/>
</dbReference>
<gene>
    <name evidence="1" type="ORF">TRICI_000901</name>
</gene>